<dbReference type="GO" id="GO:0005968">
    <property type="term" value="C:Rab-protein geranylgeranyltransferase complex"/>
    <property type="evidence" value="ECO:0007669"/>
    <property type="project" value="TreeGrafter"/>
</dbReference>
<protein>
    <recommendedName>
        <fullName evidence="6">Geranylgeranyl transferase type-2 subunit alpha</fullName>
        <ecNumber evidence="6">2.5.1.60</ecNumber>
    </recommendedName>
    <alternativeName>
        <fullName evidence="6">Geranylgeranyl transferase type II subunit alpha</fullName>
    </alternativeName>
</protein>
<keyword evidence="8" id="KW-1185">Reference proteome</keyword>
<accession>A0A6A6BSU6</accession>
<comment type="similarity">
    <text evidence="1 6">Belongs to the protein prenyltransferase subunit alpha family.</text>
</comment>
<sequence length="371" mass="42801">HGVPRAASTVERTEQAKQKELQQIDQYNDLVRLVNTKVSEKQYTAETLALVLKLLTQNPEYYTIWNHRRLILQDTFRNALAEPSSAESSPESTALSPGQQTILDHIVNDLRFLVPLLLKFPKCYWIWNHRLWLLEQSTQHLPASHARHLWQEELGLVGKMLNRDSRNFHGWSYRRIVVAHLEQLPAAEVKGTTSMVEPEFAYTTKMINTNLSNFSAWHNRSKLIPRLLAERNADASARRAFLAAEFAFIQRALYTDPYDQSLWFYHAYLMSTVDLRTPTDARICFELNSGSSLPEETCEEQLESIKDMMDGAEDCKWIYQALLYCALALKAVNPDSTSVSDNEMTVWLAELRKLDPLRSGRWDDLGKMLKL</sequence>
<evidence type="ECO:0000256" key="6">
    <source>
        <dbReference type="RuleBase" id="RU367120"/>
    </source>
</evidence>
<comment type="catalytic activity">
    <reaction evidence="5 6">
        <text>geranylgeranyl diphosphate + L-cysteinyl-[protein] = S-geranylgeranyl-L-cysteinyl-[protein] + diphosphate</text>
        <dbReference type="Rhea" id="RHEA:21240"/>
        <dbReference type="Rhea" id="RHEA-COMP:10131"/>
        <dbReference type="Rhea" id="RHEA-COMP:11537"/>
        <dbReference type="ChEBI" id="CHEBI:29950"/>
        <dbReference type="ChEBI" id="CHEBI:33019"/>
        <dbReference type="ChEBI" id="CHEBI:57533"/>
        <dbReference type="ChEBI" id="CHEBI:86021"/>
        <dbReference type="EC" id="2.5.1.60"/>
    </reaction>
</comment>
<dbReference type="EMBL" id="ML995474">
    <property type="protein sequence ID" value="KAF2147166.1"/>
    <property type="molecule type" value="Genomic_DNA"/>
</dbReference>
<organism evidence="7 8">
    <name type="scientific">Aplosporella prunicola CBS 121167</name>
    <dbReference type="NCBI Taxonomy" id="1176127"/>
    <lineage>
        <taxon>Eukaryota</taxon>
        <taxon>Fungi</taxon>
        <taxon>Dikarya</taxon>
        <taxon>Ascomycota</taxon>
        <taxon>Pezizomycotina</taxon>
        <taxon>Dothideomycetes</taxon>
        <taxon>Dothideomycetes incertae sedis</taxon>
        <taxon>Botryosphaeriales</taxon>
        <taxon>Aplosporellaceae</taxon>
        <taxon>Aplosporella</taxon>
    </lineage>
</organism>
<proteinExistence type="inferred from homology"/>
<feature type="non-terminal residue" evidence="7">
    <location>
        <position position="1"/>
    </location>
</feature>
<reference evidence="7" key="1">
    <citation type="journal article" date="2020" name="Stud. Mycol.">
        <title>101 Dothideomycetes genomes: a test case for predicting lifestyles and emergence of pathogens.</title>
        <authorList>
            <person name="Haridas S."/>
            <person name="Albert R."/>
            <person name="Binder M."/>
            <person name="Bloem J."/>
            <person name="Labutti K."/>
            <person name="Salamov A."/>
            <person name="Andreopoulos B."/>
            <person name="Baker S."/>
            <person name="Barry K."/>
            <person name="Bills G."/>
            <person name="Bluhm B."/>
            <person name="Cannon C."/>
            <person name="Castanera R."/>
            <person name="Culley D."/>
            <person name="Daum C."/>
            <person name="Ezra D."/>
            <person name="Gonzalez J."/>
            <person name="Henrissat B."/>
            <person name="Kuo A."/>
            <person name="Liang C."/>
            <person name="Lipzen A."/>
            <person name="Lutzoni F."/>
            <person name="Magnuson J."/>
            <person name="Mondo S."/>
            <person name="Nolan M."/>
            <person name="Ohm R."/>
            <person name="Pangilinan J."/>
            <person name="Park H.-J."/>
            <person name="Ramirez L."/>
            <person name="Alfaro M."/>
            <person name="Sun H."/>
            <person name="Tritt A."/>
            <person name="Yoshinaga Y."/>
            <person name="Zwiers L.-H."/>
            <person name="Turgeon B."/>
            <person name="Goodwin S."/>
            <person name="Spatafora J."/>
            <person name="Crous P."/>
            <person name="Grigoriev I."/>
        </authorList>
    </citation>
    <scope>NUCLEOTIDE SEQUENCE</scope>
    <source>
        <strain evidence="7">CBS 121167</strain>
    </source>
</reference>
<dbReference type="RefSeq" id="XP_033402874.1">
    <property type="nucleotide sequence ID" value="XM_033545119.1"/>
</dbReference>
<evidence type="ECO:0000256" key="4">
    <source>
        <dbReference type="ARBA" id="ARBA00022737"/>
    </source>
</evidence>
<dbReference type="PANTHER" id="PTHR11129">
    <property type="entry name" value="PROTEIN FARNESYLTRANSFERASE ALPHA SUBUNIT/RAB GERANYLGERANYL TRANSFERASE ALPHA SUBUNIT"/>
    <property type="match status" value="1"/>
</dbReference>
<evidence type="ECO:0000256" key="5">
    <source>
        <dbReference type="ARBA" id="ARBA00047658"/>
    </source>
</evidence>
<dbReference type="EC" id="2.5.1.60" evidence="6"/>
<evidence type="ECO:0000313" key="8">
    <source>
        <dbReference type="Proteomes" id="UP000799438"/>
    </source>
</evidence>
<dbReference type="Proteomes" id="UP000799438">
    <property type="component" value="Unassembled WGS sequence"/>
</dbReference>
<dbReference type="SUPFAM" id="SSF48439">
    <property type="entry name" value="Protein prenylyltransferase"/>
    <property type="match status" value="1"/>
</dbReference>
<dbReference type="GO" id="GO:0097354">
    <property type="term" value="P:prenylation"/>
    <property type="evidence" value="ECO:0007669"/>
    <property type="project" value="UniProtKB-UniRule"/>
</dbReference>
<gene>
    <name evidence="7" type="ORF">K452DRAFT_330663</name>
</gene>
<keyword evidence="4" id="KW-0677">Repeat</keyword>
<keyword evidence="2 6" id="KW-0637">Prenyltransferase</keyword>
<dbReference type="Pfam" id="PF01239">
    <property type="entry name" value="PPTA"/>
    <property type="match status" value="5"/>
</dbReference>
<evidence type="ECO:0000256" key="2">
    <source>
        <dbReference type="ARBA" id="ARBA00022602"/>
    </source>
</evidence>
<dbReference type="GO" id="GO:0004663">
    <property type="term" value="F:Rab geranylgeranyltransferase activity"/>
    <property type="evidence" value="ECO:0007669"/>
    <property type="project" value="UniProtKB-UniRule"/>
</dbReference>
<dbReference type="PROSITE" id="PS51147">
    <property type="entry name" value="PFTA"/>
    <property type="match status" value="4"/>
</dbReference>
<dbReference type="AlphaFoldDB" id="A0A6A6BSU6"/>
<evidence type="ECO:0000256" key="1">
    <source>
        <dbReference type="ARBA" id="ARBA00006734"/>
    </source>
</evidence>
<evidence type="ECO:0000313" key="7">
    <source>
        <dbReference type="EMBL" id="KAF2147166.1"/>
    </source>
</evidence>
<name>A0A6A6BSU6_9PEZI</name>
<dbReference type="InterPro" id="IPR002088">
    <property type="entry name" value="Prenyl_trans_a"/>
</dbReference>
<evidence type="ECO:0000256" key="3">
    <source>
        <dbReference type="ARBA" id="ARBA00022679"/>
    </source>
</evidence>
<comment type="function">
    <text evidence="6">Catalyzes the transfer of a geranyl-geranyl moiety from geranyl-geranyl pyrophosphate to cysteines occuring in specific C-terminal amino acid sequences.</text>
</comment>
<dbReference type="Gene3D" id="1.25.40.120">
    <property type="entry name" value="Protein prenylyltransferase"/>
    <property type="match status" value="1"/>
</dbReference>
<dbReference type="GeneID" id="54302615"/>
<keyword evidence="3 6" id="KW-0808">Transferase</keyword>
<dbReference type="OrthoDB" id="1658at2759"/>
<dbReference type="PANTHER" id="PTHR11129:SF2">
    <property type="entry name" value="GERANYLGERANYL TRANSFERASE TYPE-2 SUBUNIT ALPHA"/>
    <property type="match status" value="1"/>
</dbReference>